<dbReference type="Proteomes" id="UP000503483">
    <property type="component" value="Chromosome"/>
</dbReference>
<reference evidence="1 2" key="1">
    <citation type="submission" date="2019-08" db="EMBL/GenBank/DDBJ databases">
        <title>Complete genome sequence of Arcobacter acticola.</title>
        <authorList>
            <person name="Miller W."/>
        </authorList>
    </citation>
    <scope>NUCLEOTIDE SEQUENCE [LARGE SCALE GENOMIC DNA]</scope>
    <source>
        <strain evidence="1 2">KCTC 52212</strain>
    </source>
</reference>
<dbReference type="EMBL" id="CP042652">
    <property type="protein sequence ID" value="QKE27402.1"/>
    <property type="molecule type" value="Genomic_DNA"/>
</dbReference>
<gene>
    <name evidence="1" type="ORF">AACT_0170</name>
</gene>
<name>A0A6M8EBL8_9BACT</name>
<keyword evidence="2" id="KW-1185">Reference proteome</keyword>
<dbReference type="RefSeq" id="WP_172124078.1">
    <property type="nucleotide sequence ID" value="NZ_CP042652.1"/>
</dbReference>
<evidence type="ECO:0000313" key="1">
    <source>
        <dbReference type="EMBL" id="QKE27402.1"/>
    </source>
</evidence>
<accession>A0A6M8EBL8</accession>
<sequence length="198" mass="21655">MPYLVSSIIAVVSAMIIMLTRYEADDSSITAELDRMKSMFITVDGFVNTYIESGGDLSKVNFQALSCNGILLGNMKDTLATTDCTTTNTTDGTTDNVKGFAFASKLTFPGSTVRWQLIPNKDEKTSSYKVLVDNTANSTLLSKGAFAESFSGREYCEKMLFGTFQTKGKSYDDSTSGSEDFKEDGTNKDGFFVCIVYK</sequence>
<dbReference type="KEGG" id="paco:AACT_0170"/>
<protein>
    <submittedName>
        <fullName evidence="1">Uncharacterized protein</fullName>
    </submittedName>
</protein>
<proteinExistence type="predicted"/>
<evidence type="ECO:0000313" key="2">
    <source>
        <dbReference type="Proteomes" id="UP000503483"/>
    </source>
</evidence>
<dbReference type="AlphaFoldDB" id="A0A6M8EBL8"/>
<organism evidence="1 2">
    <name type="scientific">Arcobacter acticola</name>
    <dbReference type="NCBI Taxonomy" id="1849015"/>
    <lineage>
        <taxon>Bacteria</taxon>
        <taxon>Pseudomonadati</taxon>
        <taxon>Campylobacterota</taxon>
        <taxon>Epsilonproteobacteria</taxon>
        <taxon>Campylobacterales</taxon>
        <taxon>Arcobacteraceae</taxon>
        <taxon>Arcobacter</taxon>
    </lineage>
</organism>